<organism evidence="2 3">
    <name type="scientific">Setaria viridis</name>
    <name type="common">Green bristlegrass</name>
    <name type="synonym">Setaria italica subsp. viridis</name>
    <dbReference type="NCBI Taxonomy" id="4556"/>
    <lineage>
        <taxon>Eukaryota</taxon>
        <taxon>Viridiplantae</taxon>
        <taxon>Streptophyta</taxon>
        <taxon>Embryophyta</taxon>
        <taxon>Tracheophyta</taxon>
        <taxon>Spermatophyta</taxon>
        <taxon>Magnoliopsida</taxon>
        <taxon>Liliopsida</taxon>
        <taxon>Poales</taxon>
        <taxon>Poaceae</taxon>
        <taxon>PACMAD clade</taxon>
        <taxon>Panicoideae</taxon>
        <taxon>Panicodae</taxon>
        <taxon>Paniceae</taxon>
        <taxon>Cenchrinae</taxon>
        <taxon>Setaria</taxon>
    </lineage>
</organism>
<proteinExistence type="predicted"/>
<sequence>MMLASMFQYVDFNPGIMLIFLAFVGSYGTLRWSGKTSWLILCKIWGNMEARE</sequence>
<keyword evidence="1" id="KW-0812">Transmembrane</keyword>
<dbReference type="Proteomes" id="UP000298652">
    <property type="component" value="Chromosome 3"/>
</dbReference>
<protein>
    <submittedName>
        <fullName evidence="2">Uncharacterized protein</fullName>
    </submittedName>
</protein>
<evidence type="ECO:0000313" key="2">
    <source>
        <dbReference type="EMBL" id="TKW24807.1"/>
    </source>
</evidence>
<gene>
    <name evidence="2" type="ORF">SEVIR_3G074100v2</name>
</gene>
<accession>A0A4U6VKI4</accession>
<keyword evidence="1" id="KW-1133">Transmembrane helix</keyword>
<evidence type="ECO:0000256" key="1">
    <source>
        <dbReference type="SAM" id="Phobius"/>
    </source>
</evidence>
<reference evidence="2" key="1">
    <citation type="submission" date="2019-03" db="EMBL/GenBank/DDBJ databases">
        <title>WGS assembly of Setaria viridis.</title>
        <authorList>
            <person name="Huang P."/>
            <person name="Jenkins J."/>
            <person name="Grimwood J."/>
            <person name="Barry K."/>
            <person name="Healey A."/>
            <person name="Mamidi S."/>
            <person name="Sreedasyam A."/>
            <person name="Shu S."/>
            <person name="Feldman M."/>
            <person name="Wu J."/>
            <person name="Yu Y."/>
            <person name="Chen C."/>
            <person name="Johnson J."/>
            <person name="Rokhsar D."/>
            <person name="Baxter I."/>
            <person name="Schmutz J."/>
            <person name="Brutnell T."/>
            <person name="Kellogg E."/>
        </authorList>
    </citation>
    <scope>NUCLEOTIDE SEQUENCE [LARGE SCALE GENOMIC DNA]</scope>
</reference>
<name>A0A4U6VKI4_SETVI</name>
<keyword evidence="1" id="KW-0472">Membrane</keyword>
<dbReference type="EMBL" id="CM016554">
    <property type="protein sequence ID" value="TKW24807.1"/>
    <property type="molecule type" value="Genomic_DNA"/>
</dbReference>
<dbReference type="AlphaFoldDB" id="A0A4U6VKI4"/>
<dbReference type="Gramene" id="TKW24807">
    <property type="protein sequence ID" value="TKW24807"/>
    <property type="gene ID" value="SEVIR_3G074100v2"/>
</dbReference>
<keyword evidence="3" id="KW-1185">Reference proteome</keyword>
<evidence type="ECO:0000313" key="3">
    <source>
        <dbReference type="Proteomes" id="UP000298652"/>
    </source>
</evidence>
<feature type="transmembrane region" description="Helical" evidence="1">
    <location>
        <begin position="12"/>
        <end position="30"/>
    </location>
</feature>